<protein>
    <submittedName>
        <fullName evidence="1">Uncharacterized protein</fullName>
    </submittedName>
</protein>
<accession>A0A401NWR5</accession>
<comment type="caution">
    <text evidence="1">The sequence shown here is derived from an EMBL/GenBank/DDBJ whole genome shotgun (WGS) entry which is preliminary data.</text>
</comment>
<name>A0A401NWR5_SCYTO</name>
<dbReference type="AlphaFoldDB" id="A0A401NWR5"/>
<organism evidence="1 2">
    <name type="scientific">Scyliorhinus torazame</name>
    <name type="common">Cloudy catshark</name>
    <name type="synonym">Catulus torazame</name>
    <dbReference type="NCBI Taxonomy" id="75743"/>
    <lineage>
        <taxon>Eukaryota</taxon>
        <taxon>Metazoa</taxon>
        <taxon>Chordata</taxon>
        <taxon>Craniata</taxon>
        <taxon>Vertebrata</taxon>
        <taxon>Chondrichthyes</taxon>
        <taxon>Elasmobranchii</taxon>
        <taxon>Galeomorphii</taxon>
        <taxon>Galeoidea</taxon>
        <taxon>Carcharhiniformes</taxon>
        <taxon>Scyliorhinidae</taxon>
        <taxon>Scyliorhinus</taxon>
    </lineage>
</organism>
<reference evidence="1 2" key="1">
    <citation type="journal article" date="2018" name="Nat. Ecol. Evol.">
        <title>Shark genomes provide insights into elasmobranch evolution and the origin of vertebrates.</title>
        <authorList>
            <person name="Hara Y"/>
            <person name="Yamaguchi K"/>
            <person name="Onimaru K"/>
            <person name="Kadota M"/>
            <person name="Koyanagi M"/>
            <person name="Keeley SD"/>
            <person name="Tatsumi K"/>
            <person name="Tanaka K"/>
            <person name="Motone F"/>
            <person name="Kageyama Y"/>
            <person name="Nozu R"/>
            <person name="Adachi N"/>
            <person name="Nishimura O"/>
            <person name="Nakagawa R"/>
            <person name="Tanegashima C"/>
            <person name="Kiyatake I"/>
            <person name="Matsumoto R"/>
            <person name="Murakumo K"/>
            <person name="Nishida K"/>
            <person name="Terakita A"/>
            <person name="Kuratani S"/>
            <person name="Sato K"/>
            <person name="Hyodo S Kuraku.S."/>
        </authorList>
    </citation>
    <scope>NUCLEOTIDE SEQUENCE [LARGE SCALE GENOMIC DNA]</scope>
</reference>
<sequence length="78" mass="8859">MLLQENGCSSGRKFNNFTRVAKLPRADHHGRGITEAMASGVMCAGVIDHKDTKNCSLLSKWRKKEVKMMRIYYSILQT</sequence>
<evidence type="ECO:0000313" key="1">
    <source>
        <dbReference type="EMBL" id="GCB65307.1"/>
    </source>
</evidence>
<gene>
    <name evidence="1" type="ORF">scyTo_0007686</name>
</gene>
<dbReference type="Proteomes" id="UP000288216">
    <property type="component" value="Unassembled WGS sequence"/>
</dbReference>
<evidence type="ECO:0000313" key="2">
    <source>
        <dbReference type="Proteomes" id="UP000288216"/>
    </source>
</evidence>
<proteinExistence type="predicted"/>
<dbReference type="EMBL" id="BFAA01002832">
    <property type="protein sequence ID" value="GCB65307.1"/>
    <property type="molecule type" value="Genomic_DNA"/>
</dbReference>
<keyword evidence="2" id="KW-1185">Reference proteome</keyword>